<dbReference type="EMBL" id="JBGFUD010001489">
    <property type="protein sequence ID" value="MFH4976355.1"/>
    <property type="molecule type" value="Genomic_DNA"/>
</dbReference>
<proteinExistence type="predicted"/>
<accession>A0ABD6E8F0</accession>
<name>A0ABD6E8F0_9BILA</name>
<gene>
    <name evidence="1" type="ORF">AB6A40_003064</name>
</gene>
<dbReference type="Proteomes" id="UP001608902">
    <property type="component" value="Unassembled WGS sequence"/>
</dbReference>
<protein>
    <submittedName>
        <fullName evidence="1">Uncharacterized protein</fullName>
    </submittedName>
</protein>
<comment type="caution">
    <text evidence="1">The sequence shown here is derived from an EMBL/GenBank/DDBJ whole genome shotgun (WGS) entry which is preliminary data.</text>
</comment>
<evidence type="ECO:0000313" key="2">
    <source>
        <dbReference type="Proteomes" id="UP001608902"/>
    </source>
</evidence>
<evidence type="ECO:0000313" key="1">
    <source>
        <dbReference type="EMBL" id="MFH4976355.1"/>
    </source>
</evidence>
<sequence length="116" mass="12989">MNNDLQRNGNTFINEFLSVDGGHSVFLCEPAWVTMPNGSRLSESLLFFDSNTKQLIPDIVNIELVEVDLTSHRTPTTSNETDELELLRLLFLLRSPDTSAGLMTTSYIVAYIPIVL</sequence>
<keyword evidence="2" id="KW-1185">Reference proteome</keyword>
<reference evidence="1 2" key="1">
    <citation type="submission" date="2024-08" db="EMBL/GenBank/DDBJ databases">
        <title>Gnathostoma spinigerum genome.</title>
        <authorList>
            <person name="Gonzalez-Bertolin B."/>
            <person name="Monzon S."/>
            <person name="Zaballos A."/>
            <person name="Jimenez P."/>
            <person name="Dekumyoy P."/>
            <person name="Varona S."/>
            <person name="Cuesta I."/>
            <person name="Sumanam S."/>
            <person name="Adisakwattana P."/>
            <person name="Gasser R.B."/>
            <person name="Hernandez-Gonzalez A."/>
            <person name="Young N.D."/>
            <person name="Perteguer M.J."/>
        </authorList>
    </citation>
    <scope>NUCLEOTIDE SEQUENCE [LARGE SCALE GENOMIC DNA]</scope>
    <source>
        <strain evidence="1">AL3</strain>
        <tissue evidence="1">Liver</tissue>
    </source>
</reference>
<organism evidence="1 2">
    <name type="scientific">Gnathostoma spinigerum</name>
    <dbReference type="NCBI Taxonomy" id="75299"/>
    <lineage>
        <taxon>Eukaryota</taxon>
        <taxon>Metazoa</taxon>
        <taxon>Ecdysozoa</taxon>
        <taxon>Nematoda</taxon>
        <taxon>Chromadorea</taxon>
        <taxon>Rhabditida</taxon>
        <taxon>Spirurina</taxon>
        <taxon>Gnathostomatomorpha</taxon>
        <taxon>Gnathostomatoidea</taxon>
        <taxon>Gnathostomatidae</taxon>
        <taxon>Gnathostoma</taxon>
    </lineage>
</organism>
<dbReference type="AlphaFoldDB" id="A0ABD6E8F0"/>